<keyword evidence="1" id="KW-1133">Transmembrane helix</keyword>
<evidence type="ECO:0000313" key="3">
    <source>
        <dbReference type="Proteomes" id="UP000183508"/>
    </source>
</evidence>
<proteinExistence type="predicted"/>
<evidence type="ECO:0000256" key="1">
    <source>
        <dbReference type="SAM" id="Phobius"/>
    </source>
</evidence>
<gene>
    <name evidence="2" type="ORF">SAMN05421543_12514</name>
</gene>
<keyword evidence="3" id="KW-1185">Reference proteome</keyword>
<sequence>MLTHAHCIRFVGQHVVFRTRDGVLHHGILHNVTPHGIYVRPIRGSTTRLASGTSHPDVHLLGELPAGRPDQTPGATGDVTEAWWPFFFFPFFALLALAPWAWWW</sequence>
<dbReference type="RefSeq" id="WP_074955798.1">
    <property type="nucleotide sequence ID" value="NZ_FPBV01000025.1"/>
</dbReference>
<keyword evidence="1" id="KW-0472">Membrane</keyword>
<dbReference type="EMBL" id="FPBV01000025">
    <property type="protein sequence ID" value="SFV04775.1"/>
    <property type="molecule type" value="Genomic_DNA"/>
</dbReference>
<accession>A0A1I7L559</accession>
<dbReference type="AlphaFoldDB" id="A0A1I7L559"/>
<organism evidence="2 3">
    <name type="scientific">Alicyclobacillus macrosporangiidus</name>
    <dbReference type="NCBI Taxonomy" id="392015"/>
    <lineage>
        <taxon>Bacteria</taxon>
        <taxon>Bacillati</taxon>
        <taxon>Bacillota</taxon>
        <taxon>Bacilli</taxon>
        <taxon>Bacillales</taxon>
        <taxon>Alicyclobacillaceae</taxon>
        <taxon>Alicyclobacillus</taxon>
    </lineage>
</organism>
<evidence type="ECO:0000313" key="2">
    <source>
        <dbReference type="EMBL" id="SFV04775.1"/>
    </source>
</evidence>
<reference evidence="3" key="1">
    <citation type="submission" date="2016-10" db="EMBL/GenBank/DDBJ databases">
        <authorList>
            <person name="Varghese N."/>
        </authorList>
    </citation>
    <scope>NUCLEOTIDE SEQUENCE [LARGE SCALE GENOMIC DNA]</scope>
    <source>
        <strain evidence="3">DSM 17980</strain>
    </source>
</reference>
<feature type="transmembrane region" description="Helical" evidence="1">
    <location>
        <begin position="82"/>
        <end position="103"/>
    </location>
</feature>
<dbReference type="OrthoDB" id="2377199at2"/>
<protein>
    <submittedName>
        <fullName evidence="2">Uncharacterized protein</fullName>
    </submittedName>
</protein>
<keyword evidence="1" id="KW-0812">Transmembrane</keyword>
<dbReference type="Proteomes" id="UP000183508">
    <property type="component" value="Unassembled WGS sequence"/>
</dbReference>
<dbReference type="STRING" id="392015.SAMN05421543_12514"/>
<name>A0A1I7L559_9BACL</name>